<dbReference type="SUPFAM" id="SSF52402">
    <property type="entry name" value="Adenine nucleotide alpha hydrolases-like"/>
    <property type="match status" value="1"/>
</dbReference>
<evidence type="ECO:0000259" key="1">
    <source>
        <dbReference type="Pfam" id="PF00582"/>
    </source>
</evidence>
<protein>
    <submittedName>
        <fullName evidence="2">Universal stress protein</fullName>
    </submittedName>
</protein>
<evidence type="ECO:0000313" key="2">
    <source>
        <dbReference type="EMBL" id="MBO0335312.1"/>
    </source>
</evidence>
<gene>
    <name evidence="2" type="ORF">J0X12_16950</name>
</gene>
<keyword evidence="3" id="KW-1185">Reference proteome</keyword>
<dbReference type="Pfam" id="PF00582">
    <property type="entry name" value="Usp"/>
    <property type="match status" value="1"/>
</dbReference>
<reference evidence="2 3" key="1">
    <citation type="submission" date="2021-03" db="EMBL/GenBank/DDBJ databases">
        <title>Sneathiella sp. CAU 1612 isolated from Kang Won-do.</title>
        <authorList>
            <person name="Kim W."/>
        </authorList>
    </citation>
    <scope>NUCLEOTIDE SEQUENCE [LARGE SCALE GENOMIC DNA]</scope>
    <source>
        <strain evidence="2 3">CAU 1612</strain>
    </source>
</reference>
<dbReference type="InterPro" id="IPR006016">
    <property type="entry name" value="UspA"/>
</dbReference>
<dbReference type="Gene3D" id="3.40.50.12370">
    <property type="match status" value="1"/>
</dbReference>
<comment type="caution">
    <text evidence="2">The sequence shown here is derived from an EMBL/GenBank/DDBJ whole genome shotgun (WGS) entry which is preliminary data.</text>
</comment>
<name>A0ABS3FAE9_9PROT</name>
<proteinExistence type="predicted"/>
<feature type="domain" description="UspA" evidence="1">
    <location>
        <begin position="9"/>
        <end position="158"/>
    </location>
</feature>
<organism evidence="2 3">
    <name type="scientific">Sneathiella sedimenti</name>
    <dbReference type="NCBI Taxonomy" id="2816034"/>
    <lineage>
        <taxon>Bacteria</taxon>
        <taxon>Pseudomonadati</taxon>
        <taxon>Pseudomonadota</taxon>
        <taxon>Alphaproteobacteria</taxon>
        <taxon>Sneathiellales</taxon>
        <taxon>Sneathiellaceae</taxon>
        <taxon>Sneathiella</taxon>
    </lineage>
</organism>
<dbReference type="RefSeq" id="WP_207047629.1">
    <property type="nucleotide sequence ID" value="NZ_JAFLNC010000006.1"/>
</dbReference>
<dbReference type="Proteomes" id="UP000664761">
    <property type="component" value="Unassembled WGS sequence"/>
</dbReference>
<sequence>MVESSTRHRRVLLQIDAATHCEETVGAAIDIAARLGGELHGLFIEDADLVTVGDLDFIREFRFSSPVAHQLDRLTLEGQLRAMARSIQRQLERAGNHRKVTVGFRAVRGDLWRLEKETHDDADLVIIESTGWLHSRNYRGQLVTRRGILAVKCPTLLLKGGQRLAPYVTIICDSVDSVDHGLQAVRALLGAQWKSITLLPFCLSEQEQAEILRFATKLSEDSDQATNENDRIHMMDPVNDDGNNVLSILTPDNCVVVMKTGGKFMNNSAQLEPLLTSRHPLFFIQ</sequence>
<accession>A0ABS3FAE9</accession>
<dbReference type="EMBL" id="JAFLNC010000006">
    <property type="protein sequence ID" value="MBO0335312.1"/>
    <property type="molecule type" value="Genomic_DNA"/>
</dbReference>
<evidence type="ECO:0000313" key="3">
    <source>
        <dbReference type="Proteomes" id="UP000664761"/>
    </source>
</evidence>